<proteinExistence type="predicted"/>
<name>A0A4X1VTR5_PIG</name>
<evidence type="ECO:0008006" key="3">
    <source>
        <dbReference type="Google" id="ProtNLM"/>
    </source>
</evidence>
<organism evidence="1 2">
    <name type="scientific">Sus scrofa</name>
    <name type="common">Pig</name>
    <dbReference type="NCBI Taxonomy" id="9823"/>
    <lineage>
        <taxon>Eukaryota</taxon>
        <taxon>Metazoa</taxon>
        <taxon>Chordata</taxon>
        <taxon>Craniata</taxon>
        <taxon>Vertebrata</taxon>
        <taxon>Euteleostomi</taxon>
        <taxon>Mammalia</taxon>
        <taxon>Eutheria</taxon>
        <taxon>Laurasiatheria</taxon>
        <taxon>Artiodactyla</taxon>
        <taxon>Suina</taxon>
        <taxon>Suidae</taxon>
        <taxon>Sus</taxon>
    </lineage>
</organism>
<accession>A0A4X1VTR5</accession>
<evidence type="ECO:0000313" key="2">
    <source>
        <dbReference type="Proteomes" id="UP000314985"/>
    </source>
</evidence>
<reference evidence="1 2" key="1">
    <citation type="submission" date="2017-08" db="EMBL/GenBank/DDBJ databases">
        <title>USMARCv1.0.</title>
        <authorList>
            <person name="Hannum G.I."/>
            <person name="Koren S."/>
            <person name="Schroeder S.G."/>
            <person name="Chin S.C."/>
            <person name="Nonneman D.J."/>
            <person name="Becker S.A."/>
            <person name="Rosen B.D."/>
            <person name="Bickhart D.M."/>
            <person name="Putnam N.H."/>
            <person name="Green R.E."/>
            <person name="Tuggle C.K."/>
            <person name="Liu H."/>
            <person name="Rohrer G.A."/>
            <person name="Warr A."/>
            <person name="Hall R."/>
            <person name="Kim K."/>
            <person name="Hume D.A."/>
            <person name="Talbot R."/>
            <person name="Chow W."/>
            <person name="Howe K."/>
            <person name="Schwartz A.S."/>
            <person name="Watson M."/>
            <person name="Archibald A.L."/>
            <person name="Phillippy A.M."/>
            <person name="Smith T.P.L."/>
        </authorList>
    </citation>
    <scope>NUCLEOTIDE SEQUENCE [LARGE SCALE GENOMIC DNA]</scope>
</reference>
<evidence type="ECO:0000313" key="1">
    <source>
        <dbReference type="Ensembl" id="ENSSSCP00070045247.1"/>
    </source>
</evidence>
<sequence>MEPQQEPGWAVVRQVHEEAGIKGKLRTRMLLKIETYVYVLTITEILEARGDSVNMARRQGYHVKDAVTVLINLKSSGLLEFLACALGLCSPSSCDANVPCAPVLQPLALPAYSPPQQVQRRGGEAQACPGVGPGKSW</sequence>
<dbReference type="Proteomes" id="UP000314985">
    <property type="component" value="Chromosome 5"/>
</dbReference>
<dbReference type="Ensembl" id="ENSSSCT00070053396.1">
    <property type="protein sequence ID" value="ENSSSCP00070045247.1"/>
    <property type="gene ID" value="ENSSSCG00070026632.1"/>
</dbReference>
<protein>
    <recommendedName>
        <fullName evidence="3">Nudix hydrolase domain-containing protein</fullName>
    </recommendedName>
</protein>
<reference evidence="1" key="2">
    <citation type="submission" date="2025-08" db="UniProtKB">
        <authorList>
            <consortium name="Ensembl"/>
        </authorList>
    </citation>
    <scope>IDENTIFICATION</scope>
</reference>
<dbReference type="AlphaFoldDB" id="A0A4X1VTR5"/>